<keyword evidence="4" id="KW-1185">Reference proteome</keyword>
<evidence type="ECO:0000313" key="4">
    <source>
        <dbReference type="Proteomes" id="UP001327459"/>
    </source>
</evidence>
<name>A0ABZ0YUP2_9GAMM</name>
<proteinExistence type="predicted"/>
<evidence type="ECO:0000256" key="2">
    <source>
        <dbReference type="SAM" id="Phobius"/>
    </source>
</evidence>
<reference evidence="3 4" key="1">
    <citation type="submission" date="2023-11" db="EMBL/GenBank/DDBJ databases">
        <title>MicrobeMod: A computational toolkit for identifying prokaryotic methylation and restriction-modification with nanopore sequencing.</title>
        <authorList>
            <person name="Crits-Christoph A."/>
            <person name="Kang S.C."/>
            <person name="Lee H."/>
            <person name="Ostrov N."/>
        </authorList>
    </citation>
    <scope>NUCLEOTIDE SEQUENCE [LARGE SCALE GENOMIC DNA]</scope>
    <source>
        <strain evidence="3 4">ATCC 49870</strain>
    </source>
</reference>
<feature type="transmembrane region" description="Helical" evidence="2">
    <location>
        <begin position="60"/>
        <end position="79"/>
    </location>
</feature>
<keyword evidence="2" id="KW-0472">Membrane</keyword>
<keyword evidence="2" id="KW-0812">Transmembrane</keyword>
<dbReference type="Proteomes" id="UP001327459">
    <property type="component" value="Chromosome"/>
</dbReference>
<organism evidence="3 4">
    <name type="scientific">Guyparkeria halophila</name>
    <dbReference type="NCBI Taxonomy" id="47960"/>
    <lineage>
        <taxon>Bacteria</taxon>
        <taxon>Pseudomonadati</taxon>
        <taxon>Pseudomonadota</taxon>
        <taxon>Gammaproteobacteria</taxon>
        <taxon>Chromatiales</taxon>
        <taxon>Thioalkalibacteraceae</taxon>
        <taxon>Guyparkeria</taxon>
    </lineage>
</organism>
<dbReference type="RefSeq" id="WP_322520751.1">
    <property type="nucleotide sequence ID" value="NZ_CP140153.1"/>
</dbReference>
<evidence type="ECO:0000256" key="1">
    <source>
        <dbReference type="SAM" id="MobiDB-lite"/>
    </source>
</evidence>
<evidence type="ECO:0000313" key="3">
    <source>
        <dbReference type="EMBL" id="WQH15726.1"/>
    </source>
</evidence>
<feature type="region of interest" description="Disordered" evidence="1">
    <location>
        <begin position="21"/>
        <end position="46"/>
    </location>
</feature>
<dbReference type="EMBL" id="CP140153">
    <property type="protein sequence ID" value="WQH15726.1"/>
    <property type="molecule type" value="Genomic_DNA"/>
</dbReference>
<sequence>MDLLLIVLVAVVMLLLALRRRRKRPDERPPSPRPATLPPRRQGWSFSRHPREDWRYWRDLAFVIGLVLALLVAMVVIGARNG</sequence>
<evidence type="ECO:0008006" key="5">
    <source>
        <dbReference type="Google" id="ProtNLM"/>
    </source>
</evidence>
<protein>
    <recommendedName>
        <fullName evidence="5">LPXTG cell wall anchor domain-containing protein</fullName>
    </recommendedName>
</protein>
<gene>
    <name evidence="3" type="ORF">SR882_08105</name>
</gene>
<accession>A0ABZ0YUP2</accession>
<keyword evidence="2" id="KW-1133">Transmembrane helix</keyword>